<dbReference type="OrthoDB" id="572713at2"/>
<comment type="caution">
    <text evidence="1">The sequence shown here is derived from an EMBL/GenBank/DDBJ whole genome shotgun (WGS) entry which is preliminary data.</text>
</comment>
<dbReference type="Pfam" id="PF22014">
    <property type="entry name" value="DUF6932"/>
    <property type="match status" value="1"/>
</dbReference>
<keyword evidence="2" id="KW-1185">Reference proteome</keyword>
<accession>A0A4Y8Q9Y1</accession>
<organism evidence="1 2">
    <name type="scientific">Paenibacillus athensensis</name>
    <dbReference type="NCBI Taxonomy" id="1967502"/>
    <lineage>
        <taxon>Bacteria</taxon>
        <taxon>Bacillati</taxon>
        <taxon>Bacillota</taxon>
        <taxon>Bacilli</taxon>
        <taxon>Bacillales</taxon>
        <taxon>Paenibacillaceae</taxon>
        <taxon>Paenibacillus</taxon>
    </lineage>
</organism>
<evidence type="ECO:0000313" key="1">
    <source>
        <dbReference type="EMBL" id="TFE91272.1"/>
    </source>
</evidence>
<name>A0A4Y8Q9Y1_9BACL</name>
<dbReference type="InterPro" id="IPR053860">
    <property type="entry name" value="DUF6932"/>
</dbReference>
<evidence type="ECO:0000313" key="2">
    <source>
        <dbReference type="Proteomes" id="UP000298246"/>
    </source>
</evidence>
<protein>
    <submittedName>
        <fullName evidence="1">Uncharacterized protein</fullName>
    </submittedName>
</protein>
<sequence>MQFNADGLLPPDDYQMTFPELRNSILVEGPGGDEPWDRDWRMYLVNNLHIMVKQLWEVGITKIFIDGSFVENKAHPNDIDGYFECELQDIVSGTLVRALNFLDPKKIWTWDRSSRRPYLNYTKAQLPMWHAYRVELYPHYGNGPTTGICDKTGHNLLFPAAFRQTRDTFIHKGIIQIIK</sequence>
<dbReference type="Proteomes" id="UP000298246">
    <property type="component" value="Unassembled WGS sequence"/>
</dbReference>
<reference evidence="1 2" key="1">
    <citation type="submission" date="2017-03" db="EMBL/GenBank/DDBJ databases">
        <title>Isolation of Levoglucosan Utilizing Bacteria.</title>
        <authorList>
            <person name="Arya A.S."/>
        </authorList>
    </citation>
    <scope>NUCLEOTIDE SEQUENCE [LARGE SCALE GENOMIC DNA]</scope>
    <source>
        <strain evidence="1 2">MEC069</strain>
    </source>
</reference>
<dbReference type="AlphaFoldDB" id="A0A4Y8Q9Y1"/>
<proteinExistence type="predicted"/>
<dbReference type="RefSeq" id="WP_134749226.1">
    <property type="nucleotide sequence ID" value="NZ_MYFO02000004.1"/>
</dbReference>
<gene>
    <name evidence="1" type="ORF">B5M42_02165</name>
</gene>
<dbReference type="EMBL" id="MYFO01000002">
    <property type="protein sequence ID" value="TFE91272.1"/>
    <property type="molecule type" value="Genomic_DNA"/>
</dbReference>